<evidence type="ECO:0000313" key="5">
    <source>
        <dbReference type="EMBL" id="CAB5230814.1"/>
    </source>
</evidence>
<proteinExistence type="predicted"/>
<evidence type="ECO:0000313" key="4">
    <source>
        <dbReference type="EMBL" id="CAB4216188.1"/>
    </source>
</evidence>
<sequence>MSEKAKKWSDETVAQLLSVVGRQSPVSVERVEQAAEALGVTVRSVASKLRQLDREVASMAKEKVSAFTPEQSSALSGMVTNNAGKYTYKDIAEHFEGGTFTPKQIQGKLLALELTGSVKPAEKVEAARTYTEAEEATFIKMAQAGKYIEEISITLGKSIPSVRGKALSLTRKGQIDRIPAQKDSHAKNTVDPVVALGTSILGMTVAEIAKAVDKTERGLKTLLTRRGISVKDYDGAAKKLKAEAKAA</sequence>
<dbReference type="EMBL" id="LR798422">
    <property type="protein sequence ID" value="CAB5230814.1"/>
    <property type="molecule type" value="Genomic_DNA"/>
</dbReference>
<evidence type="ECO:0000313" key="1">
    <source>
        <dbReference type="EMBL" id="CAB4174369.1"/>
    </source>
</evidence>
<protein>
    <recommendedName>
        <fullName evidence="6">D5 protein</fullName>
    </recommendedName>
</protein>
<evidence type="ECO:0008006" key="6">
    <source>
        <dbReference type="Google" id="ProtNLM"/>
    </source>
</evidence>
<dbReference type="EMBL" id="LR797435">
    <property type="protein sequence ID" value="CAB4216188.1"/>
    <property type="molecule type" value="Genomic_DNA"/>
</dbReference>
<evidence type="ECO:0000313" key="3">
    <source>
        <dbReference type="EMBL" id="CAB4193196.1"/>
    </source>
</evidence>
<gene>
    <name evidence="2" type="ORF">UFOVP1123_111</name>
    <name evidence="3" type="ORF">UFOVP1239_39</name>
    <name evidence="4" type="ORF">UFOVP1484_115</name>
    <name evidence="5" type="ORF">UFOVP1577_121</name>
    <name evidence="1" type="ORF">UFOVP961_41</name>
</gene>
<organism evidence="2">
    <name type="scientific">uncultured Caudovirales phage</name>
    <dbReference type="NCBI Taxonomy" id="2100421"/>
    <lineage>
        <taxon>Viruses</taxon>
        <taxon>Duplodnaviria</taxon>
        <taxon>Heunggongvirae</taxon>
        <taxon>Uroviricota</taxon>
        <taxon>Caudoviricetes</taxon>
        <taxon>Peduoviridae</taxon>
        <taxon>Maltschvirus</taxon>
        <taxon>Maltschvirus maltsch</taxon>
    </lineage>
</organism>
<dbReference type="EMBL" id="LR796912">
    <property type="protein sequence ID" value="CAB4174369.1"/>
    <property type="molecule type" value="Genomic_DNA"/>
</dbReference>
<accession>A0A6J5QLW0</accession>
<dbReference type="EMBL" id="LR797194">
    <property type="protein sequence ID" value="CAB4193196.1"/>
    <property type="molecule type" value="Genomic_DNA"/>
</dbReference>
<dbReference type="EMBL" id="LR797079">
    <property type="protein sequence ID" value="CAB4185629.1"/>
    <property type="molecule type" value="Genomic_DNA"/>
</dbReference>
<evidence type="ECO:0000313" key="2">
    <source>
        <dbReference type="EMBL" id="CAB4185629.1"/>
    </source>
</evidence>
<name>A0A6J5QLW0_9CAUD</name>
<reference evidence="2" key="1">
    <citation type="submission" date="2020-05" db="EMBL/GenBank/DDBJ databases">
        <authorList>
            <person name="Chiriac C."/>
            <person name="Salcher M."/>
            <person name="Ghai R."/>
            <person name="Kavagutti S V."/>
        </authorList>
    </citation>
    <scope>NUCLEOTIDE SEQUENCE</scope>
</reference>